<dbReference type="WBParaSite" id="EVEC_0001193101-mRNA-1">
    <property type="protein sequence ID" value="EVEC_0001193101-mRNA-1"/>
    <property type="gene ID" value="EVEC_0001193101"/>
</dbReference>
<evidence type="ECO:0000313" key="3">
    <source>
        <dbReference type="EMBL" id="VDD96433.1"/>
    </source>
</evidence>
<evidence type="ECO:0000313" key="5">
    <source>
        <dbReference type="WBParaSite" id="EVEC_0001193101-mRNA-1"/>
    </source>
</evidence>
<evidence type="ECO:0000256" key="1">
    <source>
        <dbReference type="SAM" id="MobiDB-lite"/>
    </source>
</evidence>
<evidence type="ECO:0000313" key="4">
    <source>
        <dbReference type="Proteomes" id="UP000274131"/>
    </source>
</evidence>
<keyword evidence="2" id="KW-1133">Transmembrane helix</keyword>
<accession>A0A0N4VLY8</accession>
<organism evidence="5">
    <name type="scientific">Enterobius vermicularis</name>
    <name type="common">Human pinworm</name>
    <dbReference type="NCBI Taxonomy" id="51028"/>
    <lineage>
        <taxon>Eukaryota</taxon>
        <taxon>Metazoa</taxon>
        <taxon>Ecdysozoa</taxon>
        <taxon>Nematoda</taxon>
        <taxon>Chromadorea</taxon>
        <taxon>Rhabditida</taxon>
        <taxon>Spirurina</taxon>
        <taxon>Oxyuridomorpha</taxon>
        <taxon>Oxyuroidea</taxon>
        <taxon>Oxyuridae</taxon>
        <taxon>Enterobius</taxon>
    </lineage>
</organism>
<keyword evidence="2" id="KW-0812">Transmembrane</keyword>
<reference evidence="5" key="1">
    <citation type="submission" date="2017-02" db="UniProtKB">
        <authorList>
            <consortium name="WormBaseParasite"/>
        </authorList>
    </citation>
    <scope>IDENTIFICATION</scope>
</reference>
<name>A0A0N4VLY8_ENTVE</name>
<dbReference type="Proteomes" id="UP000274131">
    <property type="component" value="Unassembled WGS sequence"/>
</dbReference>
<dbReference type="EMBL" id="UXUI01011681">
    <property type="protein sequence ID" value="VDD96433.1"/>
    <property type="molecule type" value="Genomic_DNA"/>
</dbReference>
<protein>
    <submittedName>
        <fullName evidence="5">Miff domain-containing protein</fullName>
    </submittedName>
</protein>
<proteinExistence type="predicted"/>
<evidence type="ECO:0000256" key="2">
    <source>
        <dbReference type="SAM" id="Phobius"/>
    </source>
</evidence>
<keyword evidence="2" id="KW-0472">Membrane</keyword>
<gene>
    <name evidence="3" type="ORF">EVEC_LOCUS11184</name>
</gene>
<feature type="compositionally biased region" description="Polar residues" evidence="1">
    <location>
        <begin position="34"/>
        <end position="91"/>
    </location>
</feature>
<sequence length="136" mass="15156">MTNMTEKLRALSPFKIQGLSFDPQRLLIGDETTTDSSAFNSEQNPPQQVITPSDSVLLPQANTTADEVQLSEQPSDTTAALQAVQSANRPQESTSEKPKTETSSMSHISQQLYVFRRIMFFVFLLFYIIALPVCLL</sequence>
<reference evidence="3 4" key="2">
    <citation type="submission" date="2018-10" db="EMBL/GenBank/DDBJ databases">
        <authorList>
            <consortium name="Pathogen Informatics"/>
        </authorList>
    </citation>
    <scope>NUCLEOTIDE SEQUENCE [LARGE SCALE GENOMIC DNA]</scope>
</reference>
<dbReference type="AlphaFoldDB" id="A0A0N4VLY8"/>
<feature type="transmembrane region" description="Helical" evidence="2">
    <location>
        <begin position="114"/>
        <end position="133"/>
    </location>
</feature>
<keyword evidence="4" id="KW-1185">Reference proteome</keyword>
<feature type="region of interest" description="Disordered" evidence="1">
    <location>
        <begin position="30"/>
        <end position="103"/>
    </location>
</feature>
<dbReference type="STRING" id="51028.A0A0N4VLY8"/>